<reference evidence="2" key="1">
    <citation type="submission" date="2016-04" db="EMBL/GenBank/DDBJ databases">
        <authorList>
            <person name="Zhang B."/>
        </authorList>
    </citation>
    <scope>NUCLEOTIDE SEQUENCE [LARGE SCALE GENOMIC DNA]</scope>
    <source>
        <strain evidence="2">S10</strain>
    </source>
</reference>
<gene>
    <name evidence="1" type="ORF">A4E84_04355</name>
</gene>
<dbReference type="KEGG" id="stsi:A4E84_04355"/>
<dbReference type="Proteomes" id="UP000076096">
    <property type="component" value="Chromosome"/>
</dbReference>
<dbReference type="PIRSF" id="PIRSF001439">
    <property type="entry name" value="CryM"/>
    <property type="match status" value="1"/>
</dbReference>
<dbReference type="InterPro" id="IPR003462">
    <property type="entry name" value="ODC_Mu_crystall"/>
</dbReference>
<proteinExistence type="predicted"/>
<protein>
    <recommendedName>
        <fullName evidence="3">Ornithine cyclodeaminase</fullName>
    </recommendedName>
</protein>
<dbReference type="Gene3D" id="3.30.1780.10">
    <property type="entry name" value="ornithine cyclodeaminase, domain 1"/>
    <property type="match status" value="1"/>
</dbReference>
<dbReference type="RefSeq" id="WP_062925266.1">
    <property type="nucleotide sequence ID" value="NZ_CP015098.1"/>
</dbReference>
<dbReference type="Gene3D" id="3.40.50.720">
    <property type="entry name" value="NAD(P)-binding Rossmann-like Domain"/>
    <property type="match status" value="1"/>
</dbReference>
<evidence type="ECO:0000313" key="2">
    <source>
        <dbReference type="Proteomes" id="UP000076096"/>
    </source>
</evidence>
<keyword evidence="2" id="KW-1185">Reference proteome</keyword>
<dbReference type="SUPFAM" id="SSF51735">
    <property type="entry name" value="NAD(P)-binding Rossmann-fold domains"/>
    <property type="match status" value="1"/>
</dbReference>
<evidence type="ECO:0000313" key="1">
    <source>
        <dbReference type="EMBL" id="AMW08799.1"/>
    </source>
</evidence>
<dbReference type="EMBL" id="CP015098">
    <property type="protein sequence ID" value="AMW08799.1"/>
    <property type="molecule type" value="Genomic_DNA"/>
</dbReference>
<dbReference type="AlphaFoldDB" id="A0A143BVC7"/>
<dbReference type="GO" id="GO:0005737">
    <property type="term" value="C:cytoplasm"/>
    <property type="evidence" value="ECO:0007669"/>
    <property type="project" value="TreeGrafter"/>
</dbReference>
<dbReference type="STRING" id="1783515.A4E84_04355"/>
<dbReference type="InterPro" id="IPR036291">
    <property type="entry name" value="NAD(P)-bd_dom_sf"/>
</dbReference>
<dbReference type="Pfam" id="PF02423">
    <property type="entry name" value="OCD_Mu_crystall"/>
    <property type="match status" value="1"/>
</dbReference>
<sequence>MLQLTDGDVEKLIETVDVVDAVREVFLARAAQRAVLPEESCLRWTNDHGESCRSLNMPGLVEIGGRRFAGTKIINASLGNPDRGLARADGLVLLFDLTTARPVCLMPAARVSAARTAAVSVLATELSWAHPTRSVAVVGAGALADAHLGLALRRWPSLRTVRLHDRVPERAALLAERLGSAHPEVAFDVTGTAEEAVRGAELVIPATTTTTGYIPAEWIAEGAVVVNVSLDDLLPDVFTSADKVIVDDWSLVAADTTRLLGRMYRAGDVLPPPRARAADAAGPHGVEVAAELCDIISGTASPRTSAADRVVINPFGMSLHDVAVAGRIHTAHLGTTPSPLAGAAVT</sequence>
<organism evidence="1 2">
    <name type="scientific">Streptomyces qaidamensis</name>
    <dbReference type="NCBI Taxonomy" id="1783515"/>
    <lineage>
        <taxon>Bacteria</taxon>
        <taxon>Bacillati</taxon>
        <taxon>Actinomycetota</taxon>
        <taxon>Actinomycetes</taxon>
        <taxon>Kitasatosporales</taxon>
        <taxon>Streptomycetaceae</taxon>
        <taxon>Streptomyces</taxon>
        <taxon>Streptomyces aurantiacus group</taxon>
    </lineage>
</organism>
<dbReference type="PANTHER" id="PTHR13812">
    <property type="entry name" value="KETIMINE REDUCTASE MU-CRYSTALLIN"/>
    <property type="match status" value="1"/>
</dbReference>
<dbReference type="PANTHER" id="PTHR13812:SF19">
    <property type="entry name" value="KETIMINE REDUCTASE MU-CRYSTALLIN"/>
    <property type="match status" value="1"/>
</dbReference>
<evidence type="ECO:0008006" key="3">
    <source>
        <dbReference type="Google" id="ProtNLM"/>
    </source>
</evidence>
<accession>A0A143BVC7</accession>
<name>A0A143BVC7_9ACTN</name>
<dbReference type="InterPro" id="IPR023401">
    <property type="entry name" value="ODC_N"/>
</dbReference>